<dbReference type="InterPro" id="IPR013099">
    <property type="entry name" value="K_chnl_dom"/>
</dbReference>
<dbReference type="Pfam" id="PF07885">
    <property type="entry name" value="Ion_trans_2"/>
    <property type="match status" value="1"/>
</dbReference>
<keyword evidence="3" id="KW-0407">Ion channel</keyword>
<evidence type="ECO:0000313" key="3">
    <source>
        <dbReference type="EMBL" id="VVT30116.1"/>
    </source>
</evidence>
<evidence type="ECO:0000259" key="2">
    <source>
        <dbReference type="Pfam" id="PF07885"/>
    </source>
</evidence>
<keyword evidence="1" id="KW-0812">Transmembrane</keyword>
<keyword evidence="3" id="KW-0406">Ion transport</keyword>
<dbReference type="GO" id="GO:0034220">
    <property type="term" value="P:monoatomic ion transmembrane transport"/>
    <property type="evidence" value="ECO:0007669"/>
    <property type="project" value="UniProtKB-KW"/>
</dbReference>
<keyword evidence="3" id="KW-0813">Transport</keyword>
<keyword evidence="1" id="KW-0472">Membrane</keyword>
<reference evidence="3 4" key="1">
    <citation type="submission" date="2019-09" db="EMBL/GenBank/DDBJ databases">
        <authorList>
            <person name="Dittami M. S."/>
        </authorList>
    </citation>
    <scope>NUCLEOTIDE SEQUENCE [LARGE SCALE GENOMIC DNA]</scope>
    <source>
        <strain evidence="3">SPHINGO391</strain>
    </source>
</reference>
<keyword evidence="1" id="KW-1133">Transmembrane helix</keyword>
<dbReference type="AlphaFoldDB" id="A0A5E8AFJ3"/>
<organism evidence="3 4">
    <name type="scientific">Sphingomonas aurantiaca</name>
    <dbReference type="NCBI Taxonomy" id="185949"/>
    <lineage>
        <taxon>Bacteria</taxon>
        <taxon>Pseudomonadati</taxon>
        <taxon>Pseudomonadota</taxon>
        <taxon>Alphaproteobacteria</taxon>
        <taxon>Sphingomonadales</taxon>
        <taxon>Sphingomonadaceae</taxon>
        <taxon>Sphingomonas</taxon>
    </lineage>
</organism>
<protein>
    <submittedName>
        <fullName evidence="3">K+ channel TrkA-N</fullName>
    </submittedName>
</protein>
<dbReference type="RefSeq" id="WP_353447545.1">
    <property type="nucleotide sequence ID" value="NZ_JAPZPS010000001.1"/>
</dbReference>
<dbReference type="Gene3D" id="1.10.287.70">
    <property type="match status" value="1"/>
</dbReference>
<accession>A0A5E8AFJ3</accession>
<dbReference type="Proteomes" id="UP000326857">
    <property type="component" value="Unassembled WGS sequence"/>
</dbReference>
<feature type="domain" description="Potassium channel" evidence="2">
    <location>
        <begin position="82"/>
        <end position="144"/>
    </location>
</feature>
<evidence type="ECO:0000256" key="1">
    <source>
        <dbReference type="SAM" id="Phobius"/>
    </source>
</evidence>
<dbReference type="EMBL" id="CABVLI010000047">
    <property type="protein sequence ID" value="VVT30116.1"/>
    <property type="molecule type" value="Genomic_DNA"/>
</dbReference>
<feature type="transmembrane region" description="Helical" evidence="1">
    <location>
        <begin position="15"/>
        <end position="44"/>
    </location>
</feature>
<evidence type="ECO:0000313" key="4">
    <source>
        <dbReference type="Proteomes" id="UP000326857"/>
    </source>
</evidence>
<gene>
    <name evidence="3" type="ORF">SPHINGO391_510222</name>
</gene>
<sequence>MARTMPFVDAPVMHLIVQLFAATAMVAVTCAMHLFGIGGLMLLLRRHRKGAGEAELIRQALTIGAAATGLFLLHATEIWLYAGFYIVVHALPGLETALYFSTASYTTVGYGDVVLGPGWRVVGAIESANGIILLGWSTAFFVAIVGRIRWLEAEIEAAR</sequence>
<name>A0A5E8AFJ3_9SPHN</name>
<proteinExistence type="predicted"/>
<dbReference type="SUPFAM" id="SSF81324">
    <property type="entry name" value="Voltage-gated potassium channels"/>
    <property type="match status" value="1"/>
</dbReference>